<dbReference type="InterPro" id="IPR029062">
    <property type="entry name" value="Class_I_gatase-like"/>
</dbReference>
<feature type="domain" description="Glutamine amidotransferase" evidence="2">
    <location>
        <begin position="4"/>
        <end position="182"/>
    </location>
</feature>
<evidence type="ECO:0000259" key="2">
    <source>
        <dbReference type="Pfam" id="PF00117"/>
    </source>
</evidence>
<proteinExistence type="predicted"/>
<dbReference type="PRINTS" id="PR00096">
    <property type="entry name" value="GATASE"/>
</dbReference>
<dbReference type="EMBL" id="CP016796">
    <property type="protein sequence ID" value="API86772.1"/>
    <property type="molecule type" value="Genomic_DNA"/>
</dbReference>
<dbReference type="PANTHER" id="PTHR43418:SF4">
    <property type="entry name" value="MULTIFUNCTIONAL TRYPTOPHAN BIOSYNTHESIS PROTEIN"/>
    <property type="match status" value="1"/>
</dbReference>
<dbReference type="STRING" id="573570.F7310_05110"/>
<sequence>MVLYIDHYDSFTNIIVDYITYLGHEVYIKKTDQEIDDITQYDHIIIGPGPGHPNELKDKYSIIEYCEQNNIPLLGICLGHQLIAQYYGSNIIKAKQIYHGKISRVSQIKESKLYKNLTYSFDVTRYHSLIVDKILDPLITIAVTNDKEIMAFEHKNAKIFAVQYHPEAYLTENGLVTLKNFLEI</sequence>
<dbReference type="AlphaFoldDB" id="A0A1L4BSF0"/>
<dbReference type="InterPro" id="IPR050472">
    <property type="entry name" value="Anth_synth/Amidotransfase"/>
</dbReference>
<dbReference type="SUPFAM" id="SSF52317">
    <property type="entry name" value="Class I glutamine amidotransferase-like"/>
    <property type="match status" value="1"/>
</dbReference>
<reference evidence="3 4" key="1">
    <citation type="journal article" date="2016" name="Appl. Environ. Microbiol.">
        <title>Whole genome relationships among Francisella bacteria of diverse origin define new species and provide specific regions for detection.</title>
        <authorList>
            <person name="Challacombe J.F."/>
            <person name="Petersen J.M."/>
            <person name="Gallegos-Graves V."/>
            <person name="Hodge D."/>
            <person name="Pillai S."/>
            <person name="Kuske C.R."/>
        </authorList>
    </citation>
    <scope>NUCLEOTIDE SEQUENCE [LARGE SCALE GENOMIC DNA]</scope>
    <source>
        <strain evidence="4">TX07-7310</strain>
    </source>
</reference>
<accession>A0A1L4BSF0</accession>
<dbReference type="InterPro" id="IPR017926">
    <property type="entry name" value="GATASE"/>
</dbReference>
<evidence type="ECO:0000313" key="3">
    <source>
        <dbReference type="EMBL" id="API86772.1"/>
    </source>
</evidence>
<gene>
    <name evidence="3" type="ORF">F7310_05110</name>
</gene>
<dbReference type="NCBIfam" id="TIGR00566">
    <property type="entry name" value="trpG_papA"/>
    <property type="match status" value="1"/>
</dbReference>
<evidence type="ECO:0000313" key="4">
    <source>
        <dbReference type="Proteomes" id="UP000184222"/>
    </source>
</evidence>
<protein>
    <submittedName>
        <fullName evidence="3">Anthranilate synthase component II</fullName>
    </submittedName>
</protein>
<dbReference type="PRINTS" id="PR00097">
    <property type="entry name" value="ANTSNTHASEII"/>
</dbReference>
<keyword evidence="4" id="KW-1185">Reference proteome</keyword>
<dbReference type="Proteomes" id="UP000184222">
    <property type="component" value="Chromosome"/>
</dbReference>
<keyword evidence="1" id="KW-0315">Glutamine amidotransferase</keyword>
<dbReference type="CDD" id="cd01743">
    <property type="entry name" value="GATase1_Anthranilate_Synthase"/>
    <property type="match status" value="1"/>
</dbReference>
<dbReference type="PROSITE" id="PS51273">
    <property type="entry name" value="GATASE_TYPE_1"/>
    <property type="match status" value="1"/>
</dbReference>
<dbReference type="Pfam" id="PF00117">
    <property type="entry name" value="GATase"/>
    <property type="match status" value="1"/>
</dbReference>
<dbReference type="Gene3D" id="3.40.50.880">
    <property type="match status" value="1"/>
</dbReference>
<dbReference type="InterPro" id="IPR006221">
    <property type="entry name" value="TrpG/PapA_dom"/>
</dbReference>
<organism evidence="3 4">
    <name type="scientific">Francisella uliginis</name>
    <dbReference type="NCBI Taxonomy" id="573570"/>
    <lineage>
        <taxon>Bacteria</taxon>
        <taxon>Pseudomonadati</taxon>
        <taxon>Pseudomonadota</taxon>
        <taxon>Gammaproteobacteria</taxon>
        <taxon>Thiotrichales</taxon>
        <taxon>Francisellaceae</taxon>
        <taxon>Francisella</taxon>
    </lineage>
</organism>
<dbReference type="GO" id="GO:0000162">
    <property type="term" value="P:L-tryptophan biosynthetic process"/>
    <property type="evidence" value="ECO:0007669"/>
    <property type="project" value="TreeGrafter"/>
</dbReference>
<dbReference type="PRINTS" id="PR00099">
    <property type="entry name" value="CPSGATASE"/>
</dbReference>
<dbReference type="KEGG" id="frx:F7310_05110"/>
<dbReference type="GO" id="GO:0004049">
    <property type="term" value="F:anthranilate synthase activity"/>
    <property type="evidence" value="ECO:0007669"/>
    <property type="project" value="TreeGrafter"/>
</dbReference>
<dbReference type="OrthoDB" id="9786812at2"/>
<dbReference type="RefSeq" id="WP_072712276.1">
    <property type="nucleotide sequence ID" value="NZ_CP016796.1"/>
</dbReference>
<dbReference type="PANTHER" id="PTHR43418">
    <property type="entry name" value="MULTIFUNCTIONAL TRYPTOPHAN BIOSYNTHESIS PROTEIN-RELATED"/>
    <property type="match status" value="1"/>
</dbReference>
<evidence type="ECO:0000256" key="1">
    <source>
        <dbReference type="ARBA" id="ARBA00022962"/>
    </source>
</evidence>
<name>A0A1L4BSF0_9GAMM</name>
<dbReference type="GO" id="GO:0005829">
    <property type="term" value="C:cytosol"/>
    <property type="evidence" value="ECO:0007669"/>
    <property type="project" value="TreeGrafter"/>
</dbReference>